<keyword evidence="1" id="KW-0732">Signal</keyword>
<keyword evidence="3" id="KW-1185">Reference proteome</keyword>
<evidence type="ECO:0000313" key="3">
    <source>
        <dbReference type="Proteomes" id="UP000031668"/>
    </source>
</evidence>
<sequence length="186" mass="21697">MQIFDSLWIIFYAFLPLGSSDLEFGGWNTCYKIMNNPKKPTINFSFNKILFVRPKYMFMKVIATCVNKYTFTAEYSESRNYHLYLQREKCKDTFRDIMIYLSLYEGLAPFTEFRLAINDNPGKKILRESNMKYLPAVPSFEQSSVDEIVIMATATITGEYFDGYYSQSKTNVKPSISKETNVKNNI</sequence>
<protein>
    <submittedName>
        <fullName evidence="2">Uncharacterized protein</fullName>
    </submittedName>
</protein>
<dbReference type="EMBL" id="JWZT01003181">
    <property type="protein sequence ID" value="KII67463.1"/>
    <property type="molecule type" value="Genomic_DNA"/>
</dbReference>
<gene>
    <name evidence="2" type="ORF">RF11_07455</name>
</gene>
<evidence type="ECO:0000256" key="1">
    <source>
        <dbReference type="SAM" id="SignalP"/>
    </source>
</evidence>
<comment type="caution">
    <text evidence="2">The sequence shown here is derived from an EMBL/GenBank/DDBJ whole genome shotgun (WGS) entry which is preliminary data.</text>
</comment>
<evidence type="ECO:0000313" key="2">
    <source>
        <dbReference type="EMBL" id="KII67463.1"/>
    </source>
</evidence>
<feature type="signal peptide" evidence="1">
    <location>
        <begin position="1"/>
        <end position="20"/>
    </location>
</feature>
<feature type="chain" id="PRO_5002151255" evidence="1">
    <location>
        <begin position="21"/>
        <end position="186"/>
    </location>
</feature>
<dbReference type="Proteomes" id="UP000031668">
    <property type="component" value="Unassembled WGS sequence"/>
</dbReference>
<accession>A0A0C2JDZ3</accession>
<organism evidence="2 3">
    <name type="scientific">Thelohanellus kitauei</name>
    <name type="common">Myxosporean</name>
    <dbReference type="NCBI Taxonomy" id="669202"/>
    <lineage>
        <taxon>Eukaryota</taxon>
        <taxon>Metazoa</taxon>
        <taxon>Cnidaria</taxon>
        <taxon>Myxozoa</taxon>
        <taxon>Myxosporea</taxon>
        <taxon>Bivalvulida</taxon>
        <taxon>Platysporina</taxon>
        <taxon>Myxobolidae</taxon>
        <taxon>Thelohanellus</taxon>
    </lineage>
</organism>
<dbReference type="AlphaFoldDB" id="A0A0C2JDZ3"/>
<reference evidence="2 3" key="1">
    <citation type="journal article" date="2014" name="Genome Biol. Evol.">
        <title>The genome of the myxosporean Thelohanellus kitauei shows adaptations to nutrient acquisition within its fish host.</title>
        <authorList>
            <person name="Yang Y."/>
            <person name="Xiong J."/>
            <person name="Zhou Z."/>
            <person name="Huo F."/>
            <person name="Miao W."/>
            <person name="Ran C."/>
            <person name="Liu Y."/>
            <person name="Zhang J."/>
            <person name="Feng J."/>
            <person name="Wang M."/>
            <person name="Wang M."/>
            <person name="Wang L."/>
            <person name="Yao B."/>
        </authorList>
    </citation>
    <scope>NUCLEOTIDE SEQUENCE [LARGE SCALE GENOMIC DNA]</scope>
    <source>
        <strain evidence="2">Wuqing</strain>
    </source>
</reference>
<proteinExistence type="predicted"/>
<name>A0A0C2JDZ3_THEKT</name>